<feature type="compositionally biased region" description="Low complexity" evidence="7">
    <location>
        <begin position="667"/>
        <end position="686"/>
    </location>
</feature>
<evidence type="ECO:0000256" key="6">
    <source>
        <dbReference type="ARBA" id="ARBA00023136"/>
    </source>
</evidence>
<dbReference type="HOGENOM" id="CLU_013753_1_0_1"/>
<dbReference type="EMBL" id="GL945433">
    <property type="protein sequence ID" value="EGO25468.1"/>
    <property type="molecule type" value="Genomic_DNA"/>
</dbReference>
<evidence type="ECO:0000259" key="10">
    <source>
        <dbReference type="SMART" id="SM01320"/>
    </source>
</evidence>
<dbReference type="GeneID" id="18813345"/>
<proteinExistence type="inferred from homology"/>
<feature type="signal peptide" evidence="9">
    <location>
        <begin position="1"/>
        <end position="24"/>
    </location>
</feature>
<dbReference type="PANTHER" id="PTHR31145">
    <property type="entry name" value="INTEGRAL MEMBRANE PROTEIN (AFU_ORTHOLOGUE AFUA_7G01610)"/>
    <property type="match status" value="1"/>
</dbReference>
<evidence type="ECO:0000256" key="8">
    <source>
        <dbReference type="SAM" id="Phobius"/>
    </source>
</evidence>
<keyword evidence="6 8" id="KW-0472">Membrane</keyword>
<feature type="transmembrane region" description="Helical" evidence="8">
    <location>
        <begin position="440"/>
        <end position="462"/>
    </location>
</feature>
<dbReference type="GO" id="GO:0016020">
    <property type="term" value="C:membrane"/>
    <property type="evidence" value="ECO:0007669"/>
    <property type="project" value="UniProtKB-SubCell"/>
</dbReference>
<dbReference type="AlphaFoldDB" id="F8NSZ5"/>
<dbReference type="OrthoDB" id="2115177at2759"/>
<evidence type="ECO:0000256" key="7">
    <source>
        <dbReference type="SAM" id="MobiDB-lite"/>
    </source>
</evidence>
<feature type="compositionally biased region" description="Basic and acidic residues" evidence="7">
    <location>
        <begin position="689"/>
        <end position="698"/>
    </location>
</feature>
<dbReference type="InterPro" id="IPR040241">
    <property type="entry name" value="TRP_Flc/Pkd2-like"/>
</dbReference>
<comment type="subcellular location">
    <subcellularLocation>
        <location evidence="1">Membrane</location>
        <topology evidence="1">Multi-pass membrane protein</topology>
    </subcellularLocation>
</comment>
<dbReference type="InterPro" id="IPR032800">
    <property type="entry name" value="TRP_N"/>
</dbReference>
<evidence type="ECO:0000256" key="3">
    <source>
        <dbReference type="ARBA" id="ARBA00022692"/>
    </source>
</evidence>
<dbReference type="SMART" id="SM01320">
    <property type="entry name" value="TRP_N"/>
    <property type="match status" value="1"/>
</dbReference>
<keyword evidence="3 8" id="KW-0812">Transmembrane</keyword>
<keyword evidence="5 8" id="KW-1133">Transmembrane helix</keyword>
<sequence length="779" mass="85156">MFHRVARLRHFIPALLLFTPRVQAKQDVLFTSSVSYCSPPYTLLVEQFDVAYFAANQSIWFNISAASVEPNVNVTANLVLNVYGMHLVNFTLDLCSLFNGALCPLPQYNFTGSDSLQLPASLGVSGRIPGIAYQIPDLEGYAQLQLTEVSTGNVEACVQATLSNGWSAHQEAVEWTTGGLALVTLISAIVQSASLDALAPYRLLDLLYLYQWIASTALLSLNYSSVYRAFATNFAWAMGLFSASASSPIQVSINNMRQLTGGQMANASPGSAVALVNRKLSPYNAIATPSLSGPSGLNLDSISSSNFTMANYMSPLSIQELSGFSTSAGQVQVVTPSSNNTLQAGVPIYVNSIGIATANAFMTIFLVTLMLLAIVLTVLGLGYAVLVLLHRRREGKDERVLEWKYRYPSFARAWGLRMCIIAFTPVTIFAFYQWTLQDSWLSVLLSVILFLFIVGYILYPVYLTARLAIRSTPYSLYTHTDHLTSHGPLYGQYRTQRYYFILPLLIATFLKALFIAFAQANGEVQVIAILIIEVGVLASTLVLRPHKTRGGDVLSTYLAIVRVVSTGLLIAFIESLNLAAIPRVAIGIVIAVIMSIAVVVMFFNTLVHLGVFRLLRFARKNRSLKQSTADESMLEKGGNGSYHSGESQAPLGRPINPTPEQNIILDPTINHPYPTTTPTHTTLSPPSEQSHDGSHDGSETTMGSLLPSRWSFQQSHSRHNSQSQRSMTPSSHLLSNPSSSPRQSVPPSPITPQSYSHSHSHSRAHSRQPTIEEYTATQS</sequence>
<name>F8NSZ5_SERL9</name>
<dbReference type="InterPro" id="IPR010308">
    <property type="entry name" value="TRP_C"/>
</dbReference>
<feature type="transmembrane region" description="Helical" evidence="8">
    <location>
        <begin position="414"/>
        <end position="434"/>
    </location>
</feature>
<feature type="transmembrane region" description="Helical" evidence="8">
    <location>
        <begin position="498"/>
        <end position="518"/>
    </location>
</feature>
<feature type="chain" id="PRO_5003381772" description="ML-like domain-containing protein" evidence="9">
    <location>
        <begin position="25"/>
        <end position="779"/>
    </location>
</feature>
<dbReference type="GO" id="GO:0009272">
    <property type="term" value="P:fungal-type cell wall biogenesis"/>
    <property type="evidence" value="ECO:0007669"/>
    <property type="project" value="TreeGrafter"/>
</dbReference>
<dbReference type="RefSeq" id="XP_007317590.1">
    <property type="nucleotide sequence ID" value="XM_007317528.1"/>
</dbReference>
<evidence type="ECO:0000313" key="11">
    <source>
        <dbReference type="EMBL" id="EGO25468.1"/>
    </source>
</evidence>
<keyword evidence="4 9" id="KW-0732">Signal</keyword>
<evidence type="ECO:0000256" key="2">
    <source>
        <dbReference type="ARBA" id="ARBA00010642"/>
    </source>
</evidence>
<dbReference type="KEGG" id="sla:SERLADRAFT_415042"/>
<gene>
    <name evidence="11" type="ORF">SERLADRAFT_415042</name>
</gene>
<evidence type="ECO:0000256" key="4">
    <source>
        <dbReference type="ARBA" id="ARBA00022729"/>
    </source>
</evidence>
<feature type="region of interest" description="Disordered" evidence="7">
    <location>
        <begin position="626"/>
        <end position="779"/>
    </location>
</feature>
<feature type="compositionally biased region" description="Low complexity" evidence="7">
    <location>
        <begin position="711"/>
        <end position="743"/>
    </location>
</feature>
<dbReference type="Proteomes" id="UP000008064">
    <property type="component" value="Unassembled WGS sequence"/>
</dbReference>
<feature type="domain" description="ML-like" evidence="10">
    <location>
        <begin position="27"/>
        <end position="169"/>
    </location>
</feature>
<organism>
    <name type="scientific">Serpula lacrymans var. lacrymans (strain S7.9)</name>
    <name type="common">Dry rot fungus</name>
    <dbReference type="NCBI Taxonomy" id="578457"/>
    <lineage>
        <taxon>Eukaryota</taxon>
        <taxon>Fungi</taxon>
        <taxon>Dikarya</taxon>
        <taxon>Basidiomycota</taxon>
        <taxon>Agaricomycotina</taxon>
        <taxon>Agaricomycetes</taxon>
        <taxon>Agaricomycetidae</taxon>
        <taxon>Boletales</taxon>
        <taxon>Coniophorineae</taxon>
        <taxon>Serpulaceae</taxon>
        <taxon>Serpula</taxon>
    </lineage>
</organism>
<reference evidence="11" key="1">
    <citation type="submission" date="2011-04" db="EMBL/GenBank/DDBJ databases">
        <title>Evolution of plant cell wall degrading machinery underlies the functional diversity of forest fungi.</title>
        <authorList>
            <consortium name="US DOE Joint Genome Institute (JGI-PGF)"/>
            <person name="Eastwood D.C."/>
            <person name="Floudas D."/>
            <person name="Binder M."/>
            <person name="Majcherczyk A."/>
            <person name="Schneider P."/>
            <person name="Aerts A."/>
            <person name="Asiegbu F.O."/>
            <person name="Baker S.E."/>
            <person name="Barry K."/>
            <person name="Bendiksby M."/>
            <person name="Blumentritt M."/>
            <person name="Coutinho P.M."/>
            <person name="Cullen D."/>
            <person name="Cullen D."/>
            <person name="Gathman A."/>
            <person name="Goodell B."/>
            <person name="Henrissat B."/>
            <person name="Ihrmark K."/>
            <person name="Kauserud H."/>
            <person name="Kohler A."/>
            <person name="LaButti K."/>
            <person name="Lapidus A."/>
            <person name="Lavin J.L."/>
            <person name="Lee Y.-H."/>
            <person name="Lindquist E."/>
            <person name="Lilly W."/>
            <person name="Lucas S."/>
            <person name="Morin E."/>
            <person name="Murat C."/>
            <person name="Oguiza J.A."/>
            <person name="Park J."/>
            <person name="Pisabarro A.G."/>
            <person name="Riley R."/>
            <person name="Rosling A."/>
            <person name="Salamov A."/>
            <person name="Schmidt O."/>
            <person name="Schmutz J."/>
            <person name="Skrede I."/>
            <person name="Stenlid J."/>
            <person name="Wiebenga A."/>
            <person name="Xie X."/>
            <person name="Kues U."/>
            <person name="Hibbett D.S."/>
            <person name="Hoffmeister D."/>
            <person name="Hogberg N."/>
            <person name="Martin F."/>
            <person name="Grigoriev I.V."/>
            <person name="Watkinson S.C."/>
        </authorList>
    </citation>
    <scope>NUCLEOTIDE SEQUENCE</scope>
    <source>
        <strain evidence="11">S7.9</strain>
    </source>
</reference>
<feature type="transmembrane region" description="Helical" evidence="8">
    <location>
        <begin position="585"/>
        <end position="615"/>
    </location>
</feature>
<evidence type="ECO:0000256" key="5">
    <source>
        <dbReference type="ARBA" id="ARBA00022989"/>
    </source>
</evidence>
<feature type="transmembrane region" description="Helical" evidence="8">
    <location>
        <begin position="555"/>
        <end position="573"/>
    </location>
</feature>
<accession>F8NSZ5</accession>
<evidence type="ECO:0000256" key="9">
    <source>
        <dbReference type="SAM" id="SignalP"/>
    </source>
</evidence>
<dbReference type="PANTHER" id="PTHR31145:SF2">
    <property type="entry name" value="FLAVIN CARRIER PROTEIN 2"/>
    <property type="match status" value="1"/>
</dbReference>
<dbReference type="Pfam" id="PF06011">
    <property type="entry name" value="TRP"/>
    <property type="match status" value="1"/>
</dbReference>
<protein>
    <recommendedName>
        <fullName evidence="10">ML-like domain-containing protein</fullName>
    </recommendedName>
</protein>
<feature type="transmembrane region" description="Helical" evidence="8">
    <location>
        <begin position="524"/>
        <end position="543"/>
    </location>
</feature>
<dbReference type="Pfam" id="PF14558">
    <property type="entry name" value="TRP_N"/>
    <property type="match status" value="1"/>
</dbReference>
<feature type="transmembrane region" description="Helical" evidence="8">
    <location>
        <begin position="360"/>
        <end position="389"/>
    </location>
</feature>
<dbReference type="GO" id="GO:0055085">
    <property type="term" value="P:transmembrane transport"/>
    <property type="evidence" value="ECO:0007669"/>
    <property type="project" value="TreeGrafter"/>
</dbReference>
<evidence type="ECO:0000256" key="1">
    <source>
        <dbReference type="ARBA" id="ARBA00004141"/>
    </source>
</evidence>
<comment type="similarity">
    <text evidence="2">Belongs to the transient receptor potential (TRP) ion channel family.</text>
</comment>